<dbReference type="InterPro" id="IPR006665">
    <property type="entry name" value="OmpA-like"/>
</dbReference>
<evidence type="ECO:0000256" key="4">
    <source>
        <dbReference type="PROSITE-ProRule" id="PRU00473"/>
    </source>
</evidence>
<dbReference type="InterPro" id="IPR050330">
    <property type="entry name" value="Bact_OuterMem_StrucFunc"/>
</dbReference>
<dbReference type="PROSITE" id="PS51123">
    <property type="entry name" value="OMPA_2"/>
    <property type="match status" value="1"/>
</dbReference>
<dbReference type="PANTHER" id="PTHR30329:SF21">
    <property type="entry name" value="LIPOPROTEIN YIAD-RELATED"/>
    <property type="match status" value="1"/>
</dbReference>
<accession>A0ABS3YRG5</accession>
<keyword evidence="6" id="KW-0812">Transmembrane</keyword>
<comment type="subcellular location">
    <subcellularLocation>
        <location evidence="1">Cell outer membrane</location>
    </subcellularLocation>
</comment>
<dbReference type="SUPFAM" id="SSF103088">
    <property type="entry name" value="OmpA-like"/>
    <property type="match status" value="1"/>
</dbReference>
<dbReference type="PANTHER" id="PTHR30329">
    <property type="entry name" value="STATOR ELEMENT OF FLAGELLAR MOTOR COMPLEX"/>
    <property type="match status" value="1"/>
</dbReference>
<organism evidence="8 9">
    <name type="scientific">Niastella soli</name>
    <dbReference type="NCBI Taxonomy" id="2821487"/>
    <lineage>
        <taxon>Bacteria</taxon>
        <taxon>Pseudomonadati</taxon>
        <taxon>Bacteroidota</taxon>
        <taxon>Chitinophagia</taxon>
        <taxon>Chitinophagales</taxon>
        <taxon>Chitinophagaceae</taxon>
        <taxon>Niastella</taxon>
    </lineage>
</organism>
<dbReference type="RefSeq" id="WP_209137851.1">
    <property type="nucleotide sequence ID" value="NZ_JAGHKO010000001.1"/>
</dbReference>
<reference evidence="8 9" key="1">
    <citation type="submission" date="2021-03" db="EMBL/GenBank/DDBJ databases">
        <title>Assistant Professor.</title>
        <authorList>
            <person name="Huq M.A."/>
        </authorList>
    </citation>
    <scope>NUCLEOTIDE SEQUENCE [LARGE SCALE GENOMIC DNA]</scope>
    <source>
        <strain evidence="8 9">MAH-29</strain>
    </source>
</reference>
<dbReference type="Proteomes" id="UP000677244">
    <property type="component" value="Unassembled WGS sequence"/>
</dbReference>
<feature type="transmembrane region" description="Helical" evidence="6">
    <location>
        <begin position="211"/>
        <end position="229"/>
    </location>
</feature>
<sequence>MSFNLFDSVKGLLGNDVIDNASNVLGENESNVQKAMSGAIPAVLTGIMDKAGSGDAGNLLRMAKDTFNSGMLSNLGRIFTDNSLLTRGADMLKSIFGERLNSVTNTLASFAGIRPNSATTLLSAAAPAALGVIGRQANTNNMNTADFLTFLNNQKESILSAVPSGLPLAGALGLSGLGSIGNRLNSALSGVGSSVKNTAASLQNTRKRTNWFVPAILAIALIALIWMFSNKKTNRTENMPSINMGPDSAIASIPPPPETRPDIPASIKVQLPNGTEINAYKGGIEDRLVKFLNDPSQKVDKTTWFDFDNVNFETGSANIMPESMTQLQNVAAIMKAFPHAAIKIGGYTDKTGNENANMKLSQARAEAVSSALKNEGVPASQLTGAEGYGSQFARVAATAPDEERKKDRRMAVNVRHK</sequence>
<protein>
    <submittedName>
        <fullName evidence="8">DUF937 domain-containing protein</fullName>
    </submittedName>
</protein>
<keyword evidence="3" id="KW-0998">Cell outer membrane</keyword>
<dbReference type="InterPro" id="IPR006664">
    <property type="entry name" value="OMP_bac"/>
</dbReference>
<gene>
    <name evidence="8" type="ORF">J7I42_05940</name>
</gene>
<keyword evidence="9" id="KW-1185">Reference proteome</keyword>
<dbReference type="PRINTS" id="PR01021">
    <property type="entry name" value="OMPADOMAIN"/>
</dbReference>
<feature type="region of interest" description="Disordered" evidence="5">
    <location>
        <begin position="396"/>
        <end position="417"/>
    </location>
</feature>
<keyword evidence="2 4" id="KW-0472">Membrane</keyword>
<dbReference type="EMBL" id="JAGHKO010000001">
    <property type="protein sequence ID" value="MBO9199796.1"/>
    <property type="molecule type" value="Genomic_DNA"/>
</dbReference>
<keyword evidence="6" id="KW-1133">Transmembrane helix</keyword>
<dbReference type="Pfam" id="PF06078">
    <property type="entry name" value="DUF937"/>
    <property type="match status" value="1"/>
</dbReference>
<dbReference type="CDD" id="cd07185">
    <property type="entry name" value="OmpA_C-like"/>
    <property type="match status" value="1"/>
</dbReference>
<name>A0ABS3YRG5_9BACT</name>
<evidence type="ECO:0000256" key="5">
    <source>
        <dbReference type="SAM" id="MobiDB-lite"/>
    </source>
</evidence>
<dbReference type="Gene3D" id="3.30.1330.60">
    <property type="entry name" value="OmpA-like domain"/>
    <property type="match status" value="1"/>
</dbReference>
<evidence type="ECO:0000313" key="8">
    <source>
        <dbReference type="EMBL" id="MBO9199796.1"/>
    </source>
</evidence>
<dbReference type="InterPro" id="IPR036737">
    <property type="entry name" value="OmpA-like_sf"/>
</dbReference>
<evidence type="ECO:0000256" key="6">
    <source>
        <dbReference type="SAM" id="Phobius"/>
    </source>
</evidence>
<dbReference type="Pfam" id="PF00691">
    <property type="entry name" value="OmpA"/>
    <property type="match status" value="1"/>
</dbReference>
<evidence type="ECO:0000256" key="1">
    <source>
        <dbReference type="ARBA" id="ARBA00004442"/>
    </source>
</evidence>
<evidence type="ECO:0000256" key="2">
    <source>
        <dbReference type="ARBA" id="ARBA00023136"/>
    </source>
</evidence>
<evidence type="ECO:0000256" key="3">
    <source>
        <dbReference type="ARBA" id="ARBA00023237"/>
    </source>
</evidence>
<feature type="domain" description="OmpA-like" evidence="7">
    <location>
        <begin position="299"/>
        <end position="417"/>
    </location>
</feature>
<dbReference type="InterPro" id="IPR009282">
    <property type="entry name" value="DUF937"/>
</dbReference>
<comment type="caution">
    <text evidence="8">The sequence shown here is derived from an EMBL/GenBank/DDBJ whole genome shotgun (WGS) entry which is preliminary data.</text>
</comment>
<evidence type="ECO:0000259" key="7">
    <source>
        <dbReference type="PROSITE" id="PS51123"/>
    </source>
</evidence>
<proteinExistence type="predicted"/>
<evidence type="ECO:0000313" key="9">
    <source>
        <dbReference type="Proteomes" id="UP000677244"/>
    </source>
</evidence>